<comment type="similarity">
    <text evidence="3 17">Belongs to the complex I subunit 4 family.</text>
</comment>
<evidence type="ECO:0000256" key="12">
    <source>
        <dbReference type="ARBA" id="ARBA00023027"/>
    </source>
</evidence>
<proteinExistence type="inferred from homology"/>
<dbReference type="AlphaFoldDB" id="A0A345X0Q0"/>
<accession>A0A345X0Q0</accession>
<keyword evidence="7 17" id="KW-0679">Respiratory chain</keyword>
<dbReference type="Pfam" id="PF00361">
    <property type="entry name" value="Proton_antipo_M"/>
    <property type="match status" value="1"/>
</dbReference>
<feature type="transmembrane region" description="Helical" evidence="17">
    <location>
        <begin position="51"/>
        <end position="74"/>
    </location>
</feature>
<evidence type="ECO:0000259" key="18">
    <source>
        <dbReference type="Pfam" id="PF00361"/>
    </source>
</evidence>
<feature type="transmembrane region" description="Helical" evidence="17">
    <location>
        <begin position="252"/>
        <end position="271"/>
    </location>
</feature>
<feature type="transmembrane region" description="Helical" evidence="17">
    <location>
        <begin position="426"/>
        <end position="445"/>
    </location>
</feature>
<keyword evidence="14 17" id="KW-0496">Mitochondrion</keyword>
<dbReference type="InterPro" id="IPR003918">
    <property type="entry name" value="NADH_UbQ_OxRdtase"/>
</dbReference>
<keyword evidence="12 17" id="KW-0520">NAD</keyword>
<evidence type="ECO:0000256" key="10">
    <source>
        <dbReference type="ARBA" id="ARBA00022982"/>
    </source>
</evidence>
<evidence type="ECO:0000256" key="4">
    <source>
        <dbReference type="ARBA" id="ARBA00012944"/>
    </source>
</evidence>
<evidence type="ECO:0000256" key="17">
    <source>
        <dbReference type="RuleBase" id="RU003297"/>
    </source>
</evidence>
<evidence type="ECO:0000256" key="1">
    <source>
        <dbReference type="ARBA" id="ARBA00003257"/>
    </source>
</evidence>
<feature type="transmembrane region" description="Helical" evidence="17">
    <location>
        <begin position="221"/>
        <end position="240"/>
    </location>
</feature>
<feature type="domain" description="NADH:quinone oxidoreductase/Mrp antiporter transmembrane" evidence="18">
    <location>
        <begin position="107"/>
        <end position="391"/>
    </location>
</feature>
<dbReference type="GO" id="GO:0031966">
    <property type="term" value="C:mitochondrial membrane"/>
    <property type="evidence" value="ECO:0007669"/>
    <property type="project" value="UniProtKB-SubCell"/>
</dbReference>
<reference evidence="20" key="1">
    <citation type="submission" date="2018-01" db="EMBL/GenBank/DDBJ databases">
        <title>Mitochondrial Genomes of Zele cholophthalmus.</title>
        <authorList>
            <person name="Xu L."/>
        </authorList>
    </citation>
    <scope>NUCLEOTIDE SEQUENCE</scope>
</reference>
<name>A0A345X0Q0_ZELCH</name>
<keyword evidence="15 17" id="KW-0472">Membrane</keyword>
<keyword evidence="8 17" id="KW-0812">Transmembrane</keyword>
<dbReference type="Pfam" id="PF01059">
    <property type="entry name" value="Oxidored_q5_N"/>
    <property type="match status" value="1"/>
</dbReference>
<dbReference type="GO" id="GO:0008137">
    <property type="term" value="F:NADH dehydrogenase (ubiquinone) activity"/>
    <property type="evidence" value="ECO:0007669"/>
    <property type="project" value="UniProtKB-UniRule"/>
</dbReference>
<keyword evidence="10 17" id="KW-0249">Electron transport</keyword>
<dbReference type="EC" id="7.1.1.2" evidence="4 17"/>
<comment type="subcellular location">
    <subcellularLocation>
        <location evidence="2 17">Mitochondrion membrane</location>
        <topology evidence="2 17">Multi-pass membrane protein</topology>
    </subcellularLocation>
</comment>
<evidence type="ECO:0000256" key="9">
    <source>
        <dbReference type="ARBA" id="ARBA00022967"/>
    </source>
</evidence>
<evidence type="ECO:0000256" key="3">
    <source>
        <dbReference type="ARBA" id="ARBA00009025"/>
    </source>
</evidence>
<evidence type="ECO:0000256" key="14">
    <source>
        <dbReference type="ARBA" id="ARBA00023128"/>
    </source>
</evidence>
<feature type="transmembrane region" description="Helical" evidence="17">
    <location>
        <begin position="306"/>
        <end position="327"/>
    </location>
</feature>
<dbReference type="PANTHER" id="PTHR43507">
    <property type="entry name" value="NADH-UBIQUINONE OXIDOREDUCTASE CHAIN 4"/>
    <property type="match status" value="1"/>
</dbReference>
<dbReference type="InterPro" id="IPR001750">
    <property type="entry name" value="ND/Mrp_TM"/>
</dbReference>
<dbReference type="PANTHER" id="PTHR43507:SF20">
    <property type="entry name" value="NADH-UBIQUINONE OXIDOREDUCTASE CHAIN 4"/>
    <property type="match status" value="1"/>
</dbReference>
<evidence type="ECO:0000313" key="20">
    <source>
        <dbReference type="EMBL" id="AXK15292.1"/>
    </source>
</evidence>
<dbReference type="PRINTS" id="PR01437">
    <property type="entry name" value="NUOXDRDTASE4"/>
</dbReference>
<feature type="transmembrane region" description="Helical" evidence="17">
    <location>
        <begin position="187"/>
        <end position="209"/>
    </location>
</feature>
<feature type="domain" description="NADH:ubiquinone oxidoreductase chain 4 N-terminal" evidence="19">
    <location>
        <begin position="1"/>
        <end position="103"/>
    </location>
</feature>
<feature type="transmembrane region" description="Helical" evidence="17">
    <location>
        <begin position="278"/>
        <end position="300"/>
    </location>
</feature>
<comment type="function">
    <text evidence="17">Core subunit of the mitochondrial membrane respiratory chain NADH dehydrogenase (Complex I) which catalyzes electron transfer from NADH through the respiratory chain, using ubiquinone as an electron acceptor. Essential for the catalytic activity and assembly of complex I.</text>
</comment>
<feature type="transmembrane region" description="Helical" evidence="17">
    <location>
        <begin position="348"/>
        <end position="366"/>
    </location>
</feature>
<evidence type="ECO:0000256" key="7">
    <source>
        <dbReference type="ARBA" id="ARBA00022660"/>
    </source>
</evidence>
<geneLocation type="mitochondrion" evidence="20"/>
<gene>
    <name evidence="20" type="primary">nad4</name>
</gene>
<evidence type="ECO:0000256" key="2">
    <source>
        <dbReference type="ARBA" id="ARBA00004225"/>
    </source>
</evidence>
<evidence type="ECO:0000256" key="15">
    <source>
        <dbReference type="ARBA" id="ARBA00023136"/>
    </source>
</evidence>
<comment type="function">
    <text evidence="1">Core subunit of the mitochondrial membrane respiratory chain NADH dehydrogenase (Complex I) that is believed to belong to the minimal assembly required for catalysis. Complex I functions in the transfer of electrons from NADH to the respiratory chain. The immediate electron acceptor for the enzyme is believed to be ubiquinone.</text>
</comment>
<dbReference type="EMBL" id="MG822749">
    <property type="protein sequence ID" value="AXK15292.1"/>
    <property type="molecule type" value="Genomic_DNA"/>
</dbReference>
<keyword evidence="6 17" id="KW-0813">Transport</keyword>
<feature type="transmembrane region" description="Helical" evidence="17">
    <location>
        <begin position="146"/>
        <end position="167"/>
    </location>
</feature>
<evidence type="ECO:0000256" key="6">
    <source>
        <dbReference type="ARBA" id="ARBA00022448"/>
    </source>
</evidence>
<dbReference type="GO" id="GO:0042773">
    <property type="term" value="P:ATP synthesis coupled electron transport"/>
    <property type="evidence" value="ECO:0007669"/>
    <property type="project" value="InterPro"/>
</dbReference>
<dbReference type="GO" id="GO:0003954">
    <property type="term" value="F:NADH dehydrogenase activity"/>
    <property type="evidence" value="ECO:0007669"/>
    <property type="project" value="TreeGrafter"/>
</dbReference>
<dbReference type="InterPro" id="IPR000260">
    <property type="entry name" value="NADH4_N"/>
</dbReference>
<keyword evidence="13 17" id="KW-0830">Ubiquinone</keyword>
<keyword evidence="9" id="KW-1278">Translocase</keyword>
<organism evidence="20">
    <name type="scientific">Zele chlorophthalmus</name>
    <name type="common">Braconid wasp</name>
    <name type="synonym">Bracon chlorophthalmus</name>
    <dbReference type="NCBI Taxonomy" id="1080924"/>
    <lineage>
        <taxon>Eukaryota</taxon>
        <taxon>Metazoa</taxon>
        <taxon>Ecdysozoa</taxon>
        <taxon>Arthropoda</taxon>
        <taxon>Hexapoda</taxon>
        <taxon>Insecta</taxon>
        <taxon>Pterygota</taxon>
        <taxon>Neoptera</taxon>
        <taxon>Endopterygota</taxon>
        <taxon>Hymenoptera</taxon>
        <taxon>Apocrita</taxon>
        <taxon>Ichneumonoidea</taxon>
        <taxon>Braconidae</taxon>
        <taxon>Zeleinae</taxon>
        <taxon>Zele</taxon>
    </lineage>
</organism>
<feature type="transmembrane region" description="Helical" evidence="17">
    <location>
        <begin position="386"/>
        <end position="405"/>
    </location>
</feature>
<comment type="catalytic activity">
    <reaction evidence="16 17">
        <text>a ubiquinone + NADH + 5 H(+)(in) = a ubiquinol + NAD(+) + 4 H(+)(out)</text>
        <dbReference type="Rhea" id="RHEA:29091"/>
        <dbReference type="Rhea" id="RHEA-COMP:9565"/>
        <dbReference type="Rhea" id="RHEA-COMP:9566"/>
        <dbReference type="ChEBI" id="CHEBI:15378"/>
        <dbReference type="ChEBI" id="CHEBI:16389"/>
        <dbReference type="ChEBI" id="CHEBI:17976"/>
        <dbReference type="ChEBI" id="CHEBI:57540"/>
        <dbReference type="ChEBI" id="CHEBI:57945"/>
        <dbReference type="EC" id="7.1.1.2"/>
    </reaction>
</comment>
<evidence type="ECO:0000259" key="19">
    <source>
        <dbReference type="Pfam" id="PF01059"/>
    </source>
</evidence>
<evidence type="ECO:0000256" key="8">
    <source>
        <dbReference type="ARBA" id="ARBA00022692"/>
    </source>
</evidence>
<sequence>MMKLMLMMFSFFFMNFVMKDMKVWMNNLMFMLIPLLLMSMNINIFYFTKIYYIYGLDNLSFNLILLTMWIMNLSFMSNFKFLLKKFSNMFITVILLMLMILMVCFLAMNMFMFYIFFEASLIPMMLMIMGWGAYIDRVQASMYMLLYTLFGSLPLLLMLMMLMNKYFSNSFVYFMFYNNDFINKNLFMFIGLFIGFLIKTPMYFTHLWLPKAHVEAPVSGSMILAGIMLKLGCYGIYRLILMFSDMVMNYSYFMVSLMLMGSIFSSIICLTQNDMKIIVAYSSIVHMNMMVASMFTLSFWGMNGGVMLMVSHGLCSSVMFFGVNLMYEYSNTRNILVNKGLINLSPSFTMWWFLICSSNFSAPPSLNLFGEILLINGLMTWLKLNMLPIFMIMLLSTYYSIFLFYSTQHGKIFNLYNIKSMNSWEYLIIFMHWFPLNCLFMNLWLF</sequence>
<feature type="transmembrane region" description="Helical" evidence="17">
    <location>
        <begin position="114"/>
        <end position="134"/>
    </location>
</feature>
<evidence type="ECO:0000256" key="16">
    <source>
        <dbReference type="ARBA" id="ARBA00049551"/>
    </source>
</evidence>
<evidence type="ECO:0000256" key="11">
    <source>
        <dbReference type="ARBA" id="ARBA00022989"/>
    </source>
</evidence>
<dbReference type="GO" id="GO:0048039">
    <property type="term" value="F:ubiquinone binding"/>
    <property type="evidence" value="ECO:0007669"/>
    <property type="project" value="TreeGrafter"/>
</dbReference>
<dbReference type="GO" id="GO:0015990">
    <property type="term" value="P:electron transport coupled proton transport"/>
    <property type="evidence" value="ECO:0007669"/>
    <property type="project" value="TreeGrafter"/>
</dbReference>
<evidence type="ECO:0000256" key="5">
    <source>
        <dbReference type="ARBA" id="ARBA00021006"/>
    </source>
</evidence>
<feature type="transmembrane region" description="Helical" evidence="17">
    <location>
        <begin position="86"/>
        <end position="108"/>
    </location>
</feature>
<keyword evidence="11 17" id="KW-1133">Transmembrane helix</keyword>
<evidence type="ECO:0000256" key="13">
    <source>
        <dbReference type="ARBA" id="ARBA00023075"/>
    </source>
</evidence>
<protein>
    <recommendedName>
        <fullName evidence="5 17">NADH-ubiquinone oxidoreductase chain 4</fullName>
        <ecNumber evidence="4 17">7.1.1.2</ecNumber>
    </recommendedName>
</protein>